<gene>
    <name evidence="1" type="ORF">SCHPADRAFT_744584</name>
</gene>
<dbReference type="EMBL" id="KQ086427">
    <property type="protein sequence ID" value="KLO04807.1"/>
    <property type="molecule type" value="Genomic_DNA"/>
</dbReference>
<dbReference type="InParanoid" id="A0A0H2R0N3"/>
<name>A0A0H2R0N3_9AGAM</name>
<accession>A0A0H2R0N3</accession>
<dbReference type="AlphaFoldDB" id="A0A0H2R0N3"/>
<reference evidence="1 2" key="1">
    <citation type="submission" date="2015-04" db="EMBL/GenBank/DDBJ databases">
        <title>Complete genome sequence of Schizopora paradoxa KUC8140, a cosmopolitan wood degrader in East Asia.</title>
        <authorList>
            <consortium name="DOE Joint Genome Institute"/>
            <person name="Min B."/>
            <person name="Park H."/>
            <person name="Jang Y."/>
            <person name="Kim J.-J."/>
            <person name="Kim K.H."/>
            <person name="Pangilinan J."/>
            <person name="Lipzen A."/>
            <person name="Riley R."/>
            <person name="Grigoriev I.V."/>
            <person name="Spatafora J.W."/>
            <person name="Choi I.-G."/>
        </authorList>
    </citation>
    <scope>NUCLEOTIDE SEQUENCE [LARGE SCALE GENOMIC DNA]</scope>
    <source>
        <strain evidence="1 2">KUC8140</strain>
    </source>
</reference>
<evidence type="ECO:0000313" key="1">
    <source>
        <dbReference type="EMBL" id="KLO04807.1"/>
    </source>
</evidence>
<protein>
    <submittedName>
        <fullName evidence="1">Uncharacterized protein</fullName>
    </submittedName>
</protein>
<proteinExistence type="predicted"/>
<organism evidence="1 2">
    <name type="scientific">Schizopora paradoxa</name>
    <dbReference type="NCBI Taxonomy" id="27342"/>
    <lineage>
        <taxon>Eukaryota</taxon>
        <taxon>Fungi</taxon>
        <taxon>Dikarya</taxon>
        <taxon>Basidiomycota</taxon>
        <taxon>Agaricomycotina</taxon>
        <taxon>Agaricomycetes</taxon>
        <taxon>Hymenochaetales</taxon>
        <taxon>Schizoporaceae</taxon>
        <taxon>Schizopora</taxon>
    </lineage>
</organism>
<sequence length="70" mass="7939">MMSSPLVISKSVYGFRMGNTTTPPKRRCDTAARAQVRMNRSVNARLPLLRLGIVPELRFKNCQWCSTRLG</sequence>
<dbReference type="Proteomes" id="UP000053477">
    <property type="component" value="Unassembled WGS sequence"/>
</dbReference>
<evidence type="ECO:0000313" key="2">
    <source>
        <dbReference type="Proteomes" id="UP000053477"/>
    </source>
</evidence>
<keyword evidence="2" id="KW-1185">Reference proteome</keyword>